<gene>
    <name evidence="1" type="ORF">JWR99_08275</name>
</gene>
<proteinExistence type="predicted"/>
<dbReference type="AlphaFoldDB" id="A0A9X0Y9G8"/>
<sequence length="124" mass="13359">TKKAFAPTLGHLALGSVCLRSRSKARATATATASSRVETYAAQARTPQKSPNNQCISGYKFFVLQKSRINPTVAGICPRLMTDGSVPKQKPRKKTKLFNSASGQVLRQGEHTAIHATCPSIQSF</sequence>
<evidence type="ECO:0000313" key="2">
    <source>
        <dbReference type="Proteomes" id="UP001154860"/>
    </source>
</evidence>
<keyword evidence="2" id="KW-1185">Reference proteome</keyword>
<evidence type="ECO:0000313" key="1">
    <source>
        <dbReference type="EMBL" id="MBN2975973.1"/>
    </source>
</evidence>
<reference evidence="1 2" key="1">
    <citation type="journal article" date="2021" name="Int. J. Syst. Evol. Microbiol.">
        <title>Pseudomonas lactucae sp. nov., a pathogen causing bacterial rot of lettuce in Japan.</title>
        <authorList>
            <person name="Sawada H."/>
            <person name="Fujikawa T."/>
            <person name="Satou M."/>
        </authorList>
    </citation>
    <scope>NUCLEOTIDE SEQUENCE [LARGE SCALE GENOMIC DNA]</scope>
    <source>
        <strain evidence="1 2">MAFF 301381</strain>
    </source>
</reference>
<reference evidence="1 2" key="2">
    <citation type="journal article" date="2023" name="Plant Pathol.">
        <title>Dismantling and reorganizing Pseudomonas marginalis sensu#lato.</title>
        <authorList>
            <person name="Sawada H."/>
            <person name="Fujikawa T."/>
            <person name="Satou M."/>
        </authorList>
    </citation>
    <scope>NUCLEOTIDE SEQUENCE [LARGE SCALE GENOMIC DNA]</scope>
    <source>
        <strain evidence="1 2">MAFF 301381</strain>
    </source>
</reference>
<protein>
    <submittedName>
        <fullName evidence="1">Uncharacterized protein</fullName>
    </submittedName>
</protein>
<feature type="non-terminal residue" evidence="1">
    <location>
        <position position="1"/>
    </location>
</feature>
<accession>A0A9X0Y9G8</accession>
<organism evidence="1 2">
    <name type="scientific">Pseudomonas lactucae</name>
    <dbReference type="NCBI Taxonomy" id="2813360"/>
    <lineage>
        <taxon>Bacteria</taxon>
        <taxon>Pseudomonadati</taxon>
        <taxon>Pseudomonadota</taxon>
        <taxon>Gammaproteobacteria</taxon>
        <taxon>Pseudomonadales</taxon>
        <taxon>Pseudomonadaceae</taxon>
        <taxon>Pseudomonas</taxon>
    </lineage>
</organism>
<dbReference type="Proteomes" id="UP001154860">
    <property type="component" value="Unassembled WGS sequence"/>
</dbReference>
<dbReference type="RefSeq" id="WP_205519897.1">
    <property type="nucleotide sequence ID" value="NZ_JAFHKJ010000032.1"/>
</dbReference>
<dbReference type="EMBL" id="JAFHKJ010000032">
    <property type="protein sequence ID" value="MBN2975973.1"/>
    <property type="molecule type" value="Genomic_DNA"/>
</dbReference>
<name>A0A9X0Y9G8_9PSED</name>
<comment type="caution">
    <text evidence="1">The sequence shown here is derived from an EMBL/GenBank/DDBJ whole genome shotgun (WGS) entry which is preliminary data.</text>
</comment>